<evidence type="ECO:0000313" key="2">
    <source>
        <dbReference type="EMBL" id="KAI1615085.1"/>
    </source>
</evidence>
<feature type="compositionally biased region" description="Basic and acidic residues" evidence="1">
    <location>
        <begin position="333"/>
        <end position="345"/>
    </location>
</feature>
<protein>
    <submittedName>
        <fullName evidence="2">Uncharacterized protein</fullName>
    </submittedName>
</protein>
<feature type="compositionally biased region" description="Polar residues" evidence="1">
    <location>
        <begin position="299"/>
        <end position="321"/>
    </location>
</feature>
<reference evidence="2" key="1">
    <citation type="journal article" date="2022" name="bioRxiv">
        <title>Deciphering the potential niche of two novel black yeast fungi from a biological soil crust based on their genomes, phenotypes, and melanin regulation.</title>
        <authorList>
            <consortium name="DOE Joint Genome Institute"/>
            <person name="Carr E.C."/>
            <person name="Barton Q."/>
            <person name="Grambo S."/>
            <person name="Sullivan M."/>
            <person name="Renfro C.M."/>
            <person name="Kuo A."/>
            <person name="Pangilinan J."/>
            <person name="Lipzen A."/>
            <person name="Keymanesh K."/>
            <person name="Savage E."/>
            <person name="Barry K."/>
            <person name="Grigoriev I.V."/>
            <person name="Riekhof W.R."/>
            <person name="Harris S.S."/>
        </authorList>
    </citation>
    <scope>NUCLEOTIDE SEQUENCE</scope>
    <source>
        <strain evidence="2">JF 03-4F</strain>
    </source>
</reference>
<dbReference type="Proteomes" id="UP001203852">
    <property type="component" value="Unassembled WGS sequence"/>
</dbReference>
<organism evidence="2 3">
    <name type="scientific">Exophiala viscosa</name>
    <dbReference type="NCBI Taxonomy" id="2486360"/>
    <lineage>
        <taxon>Eukaryota</taxon>
        <taxon>Fungi</taxon>
        <taxon>Dikarya</taxon>
        <taxon>Ascomycota</taxon>
        <taxon>Pezizomycotina</taxon>
        <taxon>Eurotiomycetes</taxon>
        <taxon>Chaetothyriomycetidae</taxon>
        <taxon>Chaetothyriales</taxon>
        <taxon>Herpotrichiellaceae</taxon>
        <taxon>Exophiala</taxon>
    </lineage>
</organism>
<comment type="caution">
    <text evidence="2">The sequence shown here is derived from an EMBL/GenBank/DDBJ whole genome shotgun (WGS) entry which is preliminary data.</text>
</comment>
<dbReference type="AlphaFoldDB" id="A0AAN6IFH4"/>
<feature type="compositionally biased region" description="Basic and acidic residues" evidence="1">
    <location>
        <begin position="398"/>
        <end position="420"/>
    </location>
</feature>
<feature type="compositionally biased region" description="Basic and acidic residues" evidence="1">
    <location>
        <begin position="367"/>
        <end position="379"/>
    </location>
</feature>
<dbReference type="EMBL" id="MU404352">
    <property type="protein sequence ID" value="KAI1615085.1"/>
    <property type="molecule type" value="Genomic_DNA"/>
</dbReference>
<feature type="compositionally biased region" description="Basic and acidic residues" evidence="1">
    <location>
        <begin position="284"/>
        <end position="295"/>
    </location>
</feature>
<evidence type="ECO:0000256" key="1">
    <source>
        <dbReference type="SAM" id="MobiDB-lite"/>
    </source>
</evidence>
<feature type="region of interest" description="Disordered" evidence="1">
    <location>
        <begin position="284"/>
        <end position="420"/>
    </location>
</feature>
<proteinExistence type="predicted"/>
<sequence length="420" mass="47003">MSNITNVTDLYPPYPAYAGDMSVGEVSPEDLFFFSPGLSSPVRRGPDDEVPILVERASQATALNPAVNDFVVGHKAGFLRLFNRQINLIRSRSQAFEDGHITVFDKTLLKLTQNGTDLENPAAIQYYCEEFLGIHVGASTAEASRVLSQAIQVPELLIFGSCLQMSSRVSLPDFDFTETSALINSDVKTEADDHQPVAEEMEPMLKRLWEVYENAKSDYFARSDSKSDDLIGAAKFLRDTAENTQQYLTDKPIDPNMLAELQSTYDMAKATVVSLSGGKKRKFDDVDKELSKDAPRAPANSNQSQRRRAQSGQYPSRSSDSGYGAGAPSLRDNNADIDRGHDRIQYRTLRRRSSSPREYPDRSPGSLRDRDRDREEPGHRGAYGSKRGSGHRARPYGYRRDREVDSYRPREYKDDMSDGG</sequence>
<name>A0AAN6IFH4_9EURO</name>
<gene>
    <name evidence="2" type="ORF">EDD36DRAFT_432095</name>
</gene>
<keyword evidence="3" id="KW-1185">Reference proteome</keyword>
<accession>A0AAN6IFH4</accession>
<evidence type="ECO:0000313" key="3">
    <source>
        <dbReference type="Proteomes" id="UP001203852"/>
    </source>
</evidence>